<evidence type="ECO:0000256" key="1">
    <source>
        <dbReference type="SAM" id="MobiDB-lite"/>
    </source>
</evidence>
<keyword evidence="3" id="KW-1185">Reference proteome</keyword>
<sequence>MRWILYILIFLALLVLAGFLFPRVATTERSVYIAEPPAVVFPYVNDLRKFNQWSPWFQIDPETQYSYDGFAEGVGSSMKWKSDDPNVGAGAMAITASEPYSRVAMDLDFGSQGTARSEFQLQPQGSGTNITWSFSSEMGAGPIARWIGLMVSRMVGASYEQGLQKLKTVVEDAPGSAPLSSENSATSSDSQPLPQAPESADPGTIEPAPVDPGMESPILDDEEAGELPGNDEDALEEFDSEPNPESHRE</sequence>
<dbReference type="InterPro" id="IPR023393">
    <property type="entry name" value="START-like_dom_sf"/>
</dbReference>
<accession>A0ABW3U731</accession>
<dbReference type="InterPro" id="IPR019587">
    <property type="entry name" value="Polyketide_cyclase/dehydratase"/>
</dbReference>
<dbReference type="Pfam" id="PF10604">
    <property type="entry name" value="Polyketide_cyc2"/>
    <property type="match status" value="1"/>
</dbReference>
<name>A0ABW3U731_9GAMM</name>
<protein>
    <submittedName>
        <fullName evidence="2">SRPBCC family protein</fullName>
    </submittedName>
</protein>
<gene>
    <name evidence="2" type="ORF">ACFQ2X_06300</name>
</gene>
<dbReference type="SUPFAM" id="SSF55961">
    <property type="entry name" value="Bet v1-like"/>
    <property type="match status" value="1"/>
</dbReference>
<dbReference type="Gene3D" id="3.30.530.20">
    <property type="match status" value="1"/>
</dbReference>
<dbReference type="EMBL" id="JBHTLR010000007">
    <property type="protein sequence ID" value="MFD1216201.1"/>
    <property type="molecule type" value="Genomic_DNA"/>
</dbReference>
<evidence type="ECO:0000313" key="2">
    <source>
        <dbReference type="EMBL" id="MFD1216201.1"/>
    </source>
</evidence>
<dbReference type="CDD" id="cd07818">
    <property type="entry name" value="SRPBCC_1"/>
    <property type="match status" value="1"/>
</dbReference>
<reference evidence="3" key="1">
    <citation type="journal article" date="2019" name="Int. J. Syst. Evol. Microbiol.">
        <title>The Global Catalogue of Microorganisms (GCM) 10K type strain sequencing project: providing services to taxonomists for standard genome sequencing and annotation.</title>
        <authorList>
            <consortium name="The Broad Institute Genomics Platform"/>
            <consortium name="The Broad Institute Genome Sequencing Center for Infectious Disease"/>
            <person name="Wu L."/>
            <person name="Ma J."/>
        </authorList>
    </citation>
    <scope>NUCLEOTIDE SEQUENCE [LARGE SCALE GENOMIC DNA]</scope>
    <source>
        <strain evidence="3">CCUG 54356</strain>
    </source>
</reference>
<feature type="compositionally biased region" description="Acidic residues" evidence="1">
    <location>
        <begin position="218"/>
        <end position="242"/>
    </location>
</feature>
<proteinExistence type="predicted"/>
<dbReference type="RefSeq" id="WP_230438309.1">
    <property type="nucleotide sequence ID" value="NZ_CP087715.1"/>
</dbReference>
<organism evidence="2 3">
    <name type="scientific">Microbulbifer celer</name>
    <dbReference type="NCBI Taxonomy" id="435905"/>
    <lineage>
        <taxon>Bacteria</taxon>
        <taxon>Pseudomonadati</taxon>
        <taxon>Pseudomonadota</taxon>
        <taxon>Gammaproteobacteria</taxon>
        <taxon>Cellvibrionales</taxon>
        <taxon>Microbulbiferaceae</taxon>
        <taxon>Microbulbifer</taxon>
    </lineage>
</organism>
<evidence type="ECO:0000313" key="3">
    <source>
        <dbReference type="Proteomes" id="UP001597264"/>
    </source>
</evidence>
<feature type="region of interest" description="Disordered" evidence="1">
    <location>
        <begin position="173"/>
        <end position="249"/>
    </location>
</feature>
<comment type="caution">
    <text evidence="2">The sequence shown here is derived from an EMBL/GenBank/DDBJ whole genome shotgun (WGS) entry which is preliminary data.</text>
</comment>
<feature type="compositionally biased region" description="Polar residues" evidence="1">
    <location>
        <begin position="178"/>
        <end position="193"/>
    </location>
</feature>
<dbReference type="Proteomes" id="UP001597264">
    <property type="component" value="Unassembled WGS sequence"/>
</dbReference>